<name>A0A0M3JZI2_ANISI</name>
<dbReference type="AlphaFoldDB" id="A0A0M3JZI2"/>
<dbReference type="CDD" id="cd02440">
    <property type="entry name" value="AdoMet_MTases"/>
    <property type="match status" value="1"/>
</dbReference>
<dbReference type="Gene3D" id="3.40.50.150">
    <property type="entry name" value="Vaccinia Virus protein VP39"/>
    <property type="match status" value="1"/>
</dbReference>
<proteinExistence type="predicted"/>
<sequence>MVLINSPKGSQITPVSKCELKMESGVCIKYIAPSHVNPLIEICAECTNSMETDLSHTVPKKRSSYDGFFLDDMNANDPSDDWEGVNALCQAIDTIIQHDLTDMAVGKNVLELGFCTGLPSVFVMQNGASHVTLYCADDAMLSLCVKPTLSRNSIEESQQKFVNGDFDHLKESLEEKQFDVILATEFLNTERASFEQLHDIIDYALAPDGICLFSSRMYYFNCDGSLPEFLELVKSKGKFESYTRWTSPKSDVVQRKVVQLTRTMR</sequence>
<dbReference type="EMBL" id="UYRR01031367">
    <property type="protein sequence ID" value="VDK49467.1"/>
    <property type="molecule type" value="Genomic_DNA"/>
</dbReference>
<protein>
    <submittedName>
        <fullName evidence="4">Methyltransf_11 domain-containing protein</fullName>
    </submittedName>
</protein>
<evidence type="ECO:0000259" key="1">
    <source>
        <dbReference type="Pfam" id="PF08241"/>
    </source>
</evidence>
<dbReference type="Proteomes" id="UP000267096">
    <property type="component" value="Unassembled WGS sequence"/>
</dbReference>
<dbReference type="InterPro" id="IPR013216">
    <property type="entry name" value="Methyltransf_11"/>
</dbReference>
<evidence type="ECO:0000313" key="4">
    <source>
        <dbReference type="WBParaSite" id="ASIM_0001391501-mRNA-1"/>
    </source>
</evidence>
<organism evidence="4">
    <name type="scientific">Anisakis simplex</name>
    <name type="common">Herring worm</name>
    <dbReference type="NCBI Taxonomy" id="6269"/>
    <lineage>
        <taxon>Eukaryota</taxon>
        <taxon>Metazoa</taxon>
        <taxon>Ecdysozoa</taxon>
        <taxon>Nematoda</taxon>
        <taxon>Chromadorea</taxon>
        <taxon>Rhabditida</taxon>
        <taxon>Spirurina</taxon>
        <taxon>Ascaridomorpha</taxon>
        <taxon>Ascaridoidea</taxon>
        <taxon>Anisakidae</taxon>
        <taxon>Anisakis</taxon>
        <taxon>Anisakis simplex complex</taxon>
    </lineage>
</organism>
<gene>
    <name evidence="2" type="ORF">ASIM_LOCUS13343</name>
</gene>
<feature type="domain" description="Methyltransferase type 11" evidence="1">
    <location>
        <begin position="110"/>
        <end position="213"/>
    </location>
</feature>
<dbReference type="SUPFAM" id="SSF53335">
    <property type="entry name" value="S-adenosyl-L-methionine-dependent methyltransferases"/>
    <property type="match status" value="1"/>
</dbReference>
<dbReference type="WBParaSite" id="ASIM_0001391501-mRNA-1">
    <property type="protein sequence ID" value="ASIM_0001391501-mRNA-1"/>
    <property type="gene ID" value="ASIM_0001391501"/>
</dbReference>
<keyword evidence="3" id="KW-1185">Reference proteome</keyword>
<dbReference type="Pfam" id="PF08241">
    <property type="entry name" value="Methyltransf_11"/>
    <property type="match status" value="1"/>
</dbReference>
<evidence type="ECO:0000313" key="3">
    <source>
        <dbReference type="Proteomes" id="UP000267096"/>
    </source>
</evidence>
<reference evidence="4" key="1">
    <citation type="submission" date="2017-02" db="UniProtKB">
        <authorList>
            <consortium name="WormBaseParasite"/>
        </authorList>
    </citation>
    <scope>IDENTIFICATION</scope>
</reference>
<dbReference type="InterPro" id="IPR029063">
    <property type="entry name" value="SAM-dependent_MTases_sf"/>
</dbReference>
<evidence type="ECO:0000313" key="2">
    <source>
        <dbReference type="EMBL" id="VDK49467.1"/>
    </source>
</evidence>
<accession>A0A0M3JZI2</accession>
<dbReference type="OrthoDB" id="1723750at2759"/>
<reference evidence="2 3" key="2">
    <citation type="submission" date="2018-11" db="EMBL/GenBank/DDBJ databases">
        <authorList>
            <consortium name="Pathogen Informatics"/>
        </authorList>
    </citation>
    <scope>NUCLEOTIDE SEQUENCE [LARGE SCALE GENOMIC DNA]</scope>
</reference>
<dbReference type="GO" id="GO:0008757">
    <property type="term" value="F:S-adenosylmethionine-dependent methyltransferase activity"/>
    <property type="evidence" value="ECO:0007669"/>
    <property type="project" value="InterPro"/>
</dbReference>